<dbReference type="Pfam" id="PF13432">
    <property type="entry name" value="TPR_16"/>
    <property type="match status" value="3"/>
</dbReference>
<dbReference type="SUPFAM" id="SSF48452">
    <property type="entry name" value="TPR-like"/>
    <property type="match status" value="3"/>
</dbReference>
<comment type="caution">
    <text evidence="4">The sequence shown here is derived from an EMBL/GenBank/DDBJ whole genome shotgun (WGS) entry which is preliminary data.</text>
</comment>
<evidence type="ECO:0000313" key="4">
    <source>
        <dbReference type="EMBL" id="GAA5482490.1"/>
    </source>
</evidence>
<feature type="signal peptide" evidence="3">
    <location>
        <begin position="1"/>
        <end position="21"/>
    </location>
</feature>
<evidence type="ECO:0000256" key="3">
    <source>
        <dbReference type="SAM" id="SignalP"/>
    </source>
</evidence>
<keyword evidence="1" id="KW-0677">Repeat</keyword>
<name>A0ABP9ULL3_9BACT</name>
<keyword evidence="2" id="KW-0802">TPR repeat</keyword>
<dbReference type="PANTHER" id="PTHR45586">
    <property type="entry name" value="TPR REPEAT-CONTAINING PROTEIN PA4667"/>
    <property type="match status" value="1"/>
</dbReference>
<sequence length="849" mass="92197">MRSFGLLLVCLATVFGSRGLAATGPGDIPAYRHGIEALSGELWSVAATRFREALATPDLDPEARPTVLLRLAEALVRDRKPDEALRVLAEPALESVPERNFWTGQAQIERGHFIEALTAFSKLPEKSPLDREALLTRALVQAALGDLEGSVESFDRLGRERNAPVRALLLKAETLLDAGQPEKAIAALPQTDDLAPSAAKRAALLRGIALLDLGKATEAETIFLRLSQPAEAEGQSLRDFHLATIQLAKARLANGAIQAAADGLLAFIQQNPDSPVLNDAFSTLLRCLPAEPAPNDPILARLREWAPAPPEAPAGLLAEASNAAGSWPTAMPDTLGAEALYYLALATRRLAVPDAPLQARRLLVRLRKQYPDHPLVARSLLELGRWDLEAGRKEQAAAHFALLEKLGDHSPGELRAEGLALEARSNFEDGDFARAGELFDQAAALLDDDRGRVARHNAAVALLAAGQLEAFDQVSSKVDEPELASDLALERGIFLASKRDPEALATLKSFIALHPGHPRMAEAHLHAALAALDALPPDPDTARSQLAEIENDQRSSLPAATLALVEIRLAEASGDWTAAASRAATFLDNHPGDPERPTILYERGRSLFQNKDFNEAAVVLKTLVGKFPDHPDAPAALLLAARAAASGATDQSRKESIDLFQQLAGMDSPFRDFAKLELADLYILRSDLDHAIDLLEPWFEELDPKDPLLVDVGLKLGEALYARAQENQEYLEKALTVQDRLLSLLPKDAPSRQAIFYQKGLTLEQFGDRDDEALNAYMEVIEQASETPEGDWKAIEDCGRSALRILEKRGEWSAAMKLANRIAGLNGPNAAEALERAKTLRLQHYIYEE</sequence>
<dbReference type="GO" id="GO:0051301">
    <property type="term" value="P:cell division"/>
    <property type="evidence" value="ECO:0007669"/>
    <property type="project" value="UniProtKB-KW"/>
</dbReference>
<dbReference type="RefSeq" id="WP_353566632.1">
    <property type="nucleotide sequence ID" value="NZ_BAABRI010000008.1"/>
</dbReference>
<accession>A0ABP9ULL3</accession>
<dbReference type="Gene3D" id="1.25.40.10">
    <property type="entry name" value="Tetratricopeptide repeat domain"/>
    <property type="match status" value="5"/>
</dbReference>
<feature type="chain" id="PRO_5045903690" evidence="3">
    <location>
        <begin position="22"/>
        <end position="849"/>
    </location>
</feature>
<evidence type="ECO:0000256" key="2">
    <source>
        <dbReference type="ARBA" id="ARBA00022803"/>
    </source>
</evidence>
<reference evidence="4 5" key="1">
    <citation type="submission" date="2024-02" db="EMBL/GenBank/DDBJ databases">
        <title>Haloferula sargassicola NBRC 104335.</title>
        <authorList>
            <person name="Ichikawa N."/>
            <person name="Katano-Makiyama Y."/>
            <person name="Hidaka K."/>
        </authorList>
    </citation>
    <scope>NUCLEOTIDE SEQUENCE [LARGE SCALE GENOMIC DNA]</scope>
    <source>
        <strain evidence="4 5">NBRC 104335</strain>
    </source>
</reference>
<keyword evidence="5" id="KW-1185">Reference proteome</keyword>
<keyword evidence="4" id="KW-0132">Cell division</keyword>
<evidence type="ECO:0000256" key="1">
    <source>
        <dbReference type="ARBA" id="ARBA00022737"/>
    </source>
</evidence>
<dbReference type="Proteomes" id="UP001476282">
    <property type="component" value="Unassembled WGS sequence"/>
</dbReference>
<dbReference type="InterPro" id="IPR051012">
    <property type="entry name" value="CellSynth/LPSAsmb/PSIAsmb"/>
</dbReference>
<proteinExistence type="predicted"/>
<gene>
    <name evidence="4" type="primary">cpoB_4</name>
    <name evidence="4" type="ORF">Hsar01_01712</name>
</gene>
<dbReference type="EMBL" id="BAABRI010000008">
    <property type="protein sequence ID" value="GAA5482490.1"/>
    <property type="molecule type" value="Genomic_DNA"/>
</dbReference>
<dbReference type="InterPro" id="IPR011990">
    <property type="entry name" value="TPR-like_helical_dom_sf"/>
</dbReference>
<organism evidence="4 5">
    <name type="scientific">Haloferula sargassicola</name>
    <dbReference type="NCBI Taxonomy" id="490096"/>
    <lineage>
        <taxon>Bacteria</taxon>
        <taxon>Pseudomonadati</taxon>
        <taxon>Verrucomicrobiota</taxon>
        <taxon>Verrucomicrobiia</taxon>
        <taxon>Verrucomicrobiales</taxon>
        <taxon>Verrucomicrobiaceae</taxon>
        <taxon>Haloferula</taxon>
    </lineage>
</organism>
<protein>
    <submittedName>
        <fullName evidence="4">Cell division coordinator CpoB</fullName>
    </submittedName>
</protein>
<dbReference type="PANTHER" id="PTHR45586:SF1">
    <property type="entry name" value="LIPOPOLYSACCHARIDE ASSEMBLY PROTEIN B"/>
    <property type="match status" value="1"/>
</dbReference>
<keyword evidence="3" id="KW-0732">Signal</keyword>
<keyword evidence="4" id="KW-0131">Cell cycle</keyword>
<evidence type="ECO:0000313" key="5">
    <source>
        <dbReference type="Proteomes" id="UP001476282"/>
    </source>
</evidence>